<dbReference type="HOGENOM" id="CLU_909627_0_0_1"/>
<accession>A0A067N4X5</accession>
<evidence type="ECO:0000313" key="3">
    <source>
        <dbReference type="Proteomes" id="UP000027073"/>
    </source>
</evidence>
<feature type="compositionally biased region" description="Low complexity" evidence="1">
    <location>
        <begin position="248"/>
        <end position="260"/>
    </location>
</feature>
<dbReference type="Proteomes" id="UP000027073">
    <property type="component" value="Unassembled WGS sequence"/>
</dbReference>
<organism evidence="2 3">
    <name type="scientific">Pleurotus ostreatus (strain PC15)</name>
    <name type="common">Oyster mushroom</name>
    <dbReference type="NCBI Taxonomy" id="1137138"/>
    <lineage>
        <taxon>Eukaryota</taxon>
        <taxon>Fungi</taxon>
        <taxon>Dikarya</taxon>
        <taxon>Basidiomycota</taxon>
        <taxon>Agaricomycotina</taxon>
        <taxon>Agaricomycetes</taxon>
        <taxon>Agaricomycetidae</taxon>
        <taxon>Agaricales</taxon>
        <taxon>Pleurotineae</taxon>
        <taxon>Pleurotaceae</taxon>
        <taxon>Pleurotus</taxon>
    </lineage>
</organism>
<feature type="region of interest" description="Disordered" evidence="1">
    <location>
        <begin position="159"/>
        <end position="183"/>
    </location>
</feature>
<gene>
    <name evidence="2" type="ORF">PLEOSDRAFT_163752</name>
</gene>
<evidence type="ECO:0000256" key="1">
    <source>
        <dbReference type="SAM" id="MobiDB-lite"/>
    </source>
</evidence>
<feature type="region of interest" description="Disordered" evidence="1">
    <location>
        <begin position="83"/>
        <end position="140"/>
    </location>
</feature>
<dbReference type="OrthoDB" id="3235325at2759"/>
<reference evidence="3" key="1">
    <citation type="journal article" date="2014" name="Proc. Natl. Acad. Sci. U.S.A.">
        <title>Extensive sampling of basidiomycete genomes demonstrates inadequacy of the white-rot/brown-rot paradigm for wood decay fungi.</title>
        <authorList>
            <person name="Riley R."/>
            <person name="Salamov A.A."/>
            <person name="Brown D.W."/>
            <person name="Nagy L.G."/>
            <person name="Floudas D."/>
            <person name="Held B.W."/>
            <person name="Levasseur A."/>
            <person name="Lombard V."/>
            <person name="Morin E."/>
            <person name="Otillar R."/>
            <person name="Lindquist E.A."/>
            <person name="Sun H."/>
            <person name="LaButti K.M."/>
            <person name="Schmutz J."/>
            <person name="Jabbour D."/>
            <person name="Luo H."/>
            <person name="Baker S.E."/>
            <person name="Pisabarro A.G."/>
            <person name="Walton J.D."/>
            <person name="Blanchette R.A."/>
            <person name="Henrissat B."/>
            <person name="Martin F."/>
            <person name="Cullen D."/>
            <person name="Hibbett D.S."/>
            <person name="Grigoriev I.V."/>
        </authorList>
    </citation>
    <scope>NUCLEOTIDE SEQUENCE [LARGE SCALE GENOMIC DNA]</scope>
    <source>
        <strain evidence="3">PC15</strain>
    </source>
</reference>
<name>A0A067N4X5_PLEO1</name>
<protein>
    <submittedName>
        <fullName evidence="2">Uncharacterized protein</fullName>
    </submittedName>
</protein>
<sequence>MAKIRLTMRGAFQQLKRLELAPDTWTKICHLGRKLYLLTVCGVHPELTYCDSFWKAEQIAIDHFPSWYNNHIRIKKPDIKKEQVDSKCPLPKRGNSTPTDGIPSKKACTESDIQNESQDDNADESIYYDPPASPTTTTKANLGNDALVINNPLSTLFSTSQPSLVSPPAANNHRSSTTSTSAEPEPALLAAITESHPIAPPVRQPTLTIPSFATADVISSTIDVDKVPEDTGPGPVVVPSHAPDDGLTSPSPSSQQVPTPASRPRKARRATVGKVDNPKNRCKSAWLEKHPDGNEEQFKAYWNTVKGT</sequence>
<dbReference type="EMBL" id="KL198014">
    <property type="protein sequence ID" value="KDQ22859.1"/>
    <property type="molecule type" value="Genomic_DNA"/>
</dbReference>
<dbReference type="STRING" id="1137138.A0A067N4X5"/>
<dbReference type="AlphaFoldDB" id="A0A067N4X5"/>
<feature type="region of interest" description="Disordered" evidence="1">
    <location>
        <begin position="223"/>
        <end position="293"/>
    </location>
</feature>
<proteinExistence type="predicted"/>
<evidence type="ECO:0000313" key="2">
    <source>
        <dbReference type="EMBL" id="KDQ22859.1"/>
    </source>
</evidence>
<dbReference type="VEuPathDB" id="FungiDB:PLEOSDRAFT_163752"/>
<dbReference type="InParanoid" id="A0A067N4X5"/>